<dbReference type="Pfam" id="PF05920">
    <property type="entry name" value="Homeobox_KN"/>
    <property type="match status" value="1"/>
</dbReference>
<reference evidence="8" key="1">
    <citation type="submission" date="2017-03" db="EMBL/GenBank/DDBJ databases">
        <title>Genomes of endolithic fungi from Antarctica.</title>
        <authorList>
            <person name="Coleine C."/>
            <person name="Masonjones S."/>
            <person name="Stajich J.E."/>
        </authorList>
    </citation>
    <scope>NUCLEOTIDE SEQUENCE [LARGE SCALE GENOMIC DNA]</scope>
    <source>
        <strain evidence="8">CCFEE 5527</strain>
    </source>
</reference>
<feature type="region of interest" description="Disordered" evidence="5">
    <location>
        <begin position="113"/>
        <end position="139"/>
    </location>
</feature>
<comment type="caution">
    <text evidence="7">The sequence shown here is derived from an EMBL/GenBank/DDBJ whole genome shotgun (WGS) entry which is preliminary data.</text>
</comment>
<evidence type="ECO:0000259" key="6">
    <source>
        <dbReference type="PROSITE" id="PS50071"/>
    </source>
</evidence>
<dbReference type="AlphaFoldDB" id="A0A1V8T6D6"/>
<feature type="region of interest" description="Disordered" evidence="5">
    <location>
        <begin position="1"/>
        <end position="28"/>
    </location>
</feature>
<keyword evidence="3 4" id="KW-0539">Nucleus</keyword>
<dbReference type="GO" id="GO:0003677">
    <property type="term" value="F:DNA binding"/>
    <property type="evidence" value="ECO:0007669"/>
    <property type="project" value="UniProtKB-UniRule"/>
</dbReference>
<dbReference type="EMBL" id="NAJO01000015">
    <property type="protein sequence ID" value="OQO06889.1"/>
    <property type="molecule type" value="Genomic_DNA"/>
</dbReference>
<dbReference type="InParanoid" id="A0A1V8T6D6"/>
<evidence type="ECO:0000256" key="1">
    <source>
        <dbReference type="ARBA" id="ARBA00023125"/>
    </source>
</evidence>
<dbReference type="SMART" id="SM00389">
    <property type="entry name" value="HOX"/>
    <property type="match status" value="1"/>
</dbReference>
<evidence type="ECO:0000313" key="7">
    <source>
        <dbReference type="EMBL" id="OQO06889.1"/>
    </source>
</evidence>
<keyword evidence="1 4" id="KW-0238">DNA-binding</keyword>
<dbReference type="CDD" id="cd00086">
    <property type="entry name" value="homeodomain"/>
    <property type="match status" value="1"/>
</dbReference>
<dbReference type="PANTHER" id="PTHR11850">
    <property type="entry name" value="HOMEOBOX PROTEIN TRANSCRIPTION FACTORS"/>
    <property type="match status" value="1"/>
</dbReference>
<feature type="compositionally biased region" description="Basic and acidic residues" evidence="5">
    <location>
        <begin position="113"/>
        <end position="130"/>
    </location>
</feature>
<organism evidence="7 8">
    <name type="scientific">Cryoendolithus antarcticus</name>
    <dbReference type="NCBI Taxonomy" id="1507870"/>
    <lineage>
        <taxon>Eukaryota</taxon>
        <taxon>Fungi</taxon>
        <taxon>Dikarya</taxon>
        <taxon>Ascomycota</taxon>
        <taxon>Pezizomycotina</taxon>
        <taxon>Dothideomycetes</taxon>
        <taxon>Dothideomycetidae</taxon>
        <taxon>Cladosporiales</taxon>
        <taxon>Cladosporiaceae</taxon>
        <taxon>Cryoendolithus</taxon>
    </lineage>
</organism>
<comment type="subcellular location">
    <subcellularLocation>
        <location evidence="4">Nucleus</location>
    </subcellularLocation>
</comment>
<accession>A0A1V8T6D6</accession>
<evidence type="ECO:0000256" key="5">
    <source>
        <dbReference type="SAM" id="MobiDB-lite"/>
    </source>
</evidence>
<dbReference type="GO" id="GO:0005634">
    <property type="term" value="C:nucleus"/>
    <property type="evidence" value="ECO:0007669"/>
    <property type="project" value="UniProtKB-SubCell"/>
</dbReference>
<dbReference type="PROSITE" id="PS50071">
    <property type="entry name" value="HOMEOBOX_2"/>
    <property type="match status" value="1"/>
</dbReference>
<feature type="domain" description="Homeobox" evidence="6">
    <location>
        <begin position="161"/>
        <end position="224"/>
    </location>
</feature>
<dbReference type="InterPro" id="IPR001356">
    <property type="entry name" value="HD"/>
</dbReference>
<dbReference type="InterPro" id="IPR050224">
    <property type="entry name" value="TALE_homeobox"/>
</dbReference>
<keyword evidence="8" id="KW-1185">Reference proteome</keyword>
<gene>
    <name evidence="7" type="ORF">B0A48_07455</name>
</gene>
<evidence type="ECO:0000256" key="3">
    <source>
        <dbReference type="ARBA" id="ARBA00023242"/>
    </source>
</evidence>
<dbReference type="OrthoDB" id="10056939at2759"/>
<dbReference type="Proteomes" id="UP000192596">
    <property type="component" value="Unassembled WGS sequence"/>
</dbReference>
<dbReference type="GO" id="GO:0006355">
    <property type="term" value="P:regulation of DNA-templated transcription"/>
    <property type="evidence" value="ECO:0007669"/>
    <property type="project" value="InterPro"/>
</dbReference>
<proteinExistence type="predicted"/>
<dbReference type="InterPro" id="IPR009057">
    <property type="entry name" value="Homeodomain-like_sf"/>
</dbReference>
<dbReference type="SUPFAM" id="SSF46689">
    <property type="entry name" value="Homeodomain-like"/>
    <property type="match status" value="1"/>
</dbReference>
<name>A0A1V8T6D6_9PEZI</name>
<evidence type="ECO:0000256" key="2">
    <source>
        <dbReference type="ARBA" id="ARBA00023155"/>
    </source>
</evidence>
<dbReference type="InterPro" id="IPR008422">
    <property type="entry name" value="KN_HD"/>
</dbReference>
<evidence type="ECO:0000256" key="4">
    <source>
        <dbReference type="PROSITE-ProRule" id="PRU00108"/>
    </source>
</evidence>
<keyword evidence="2 4" id="KW-0371">Homeobox</keyword>
<sequence length="240" mass="27548">MDTEYLKAPDLCPEAGQPSARPRLDDGTARYEARPGEVLYQDQPGLPQSRRQSTISDLRRTSIDVRSPGHVYARERVDDHSFYNGHEAGYFPPNRLGATSYFLSQNRERYTAERTEHLPTRSEPPGREHGSYTGLTGRGADTVAPDQRAAFFMPSHYEYQQGKTRKRSNLPKQSTEIMKHWFDQNIANPYPSEEQKQVFANATGISMTQVSNWFINHRRRCPELRDKRDRSRVEGGDLSD</sequence>
<dbReference type="Gene3D" id="1.10.10.60">
    <property type="entry name" value="Homeodomain-like"/>
    <property type="match status" value="1"/>
</dbReference>
<evidence type="ECO:0000313" key="8">
    <source>
        <dbReference type="Proteomes" id="UP000192596"/>
    </source>
</evidence>
<protein>
    <recommendedName>
        <fullName evidence="6">Homeobox domain-containing protein</fullName>
    </recommendedName>
</protein>
<feature type="DNA-binding region" description="Homeobox" evidence="4">
    <location>
        <begin position="163"/>
        <end position="225"/>
    </location>
</feature>
<dbReference type="STRING" id="1507870.A0A1V8T6D6"/>